<dbReference type="SUPFAM" id="SSF50104">
    <property type="entry name" value="Translation proteins SH3-like domain"/>
    <property type="match status" value="1"/>
</dbReference>
<dbReference type="STRING" id="619300.G3AHV6"/>
<dbReference type="OMA" id="KEWKFIP"/>
<dbReference type="HOGENOM" id="CLU_046293_1_0_1"/>
<dbReference type="GeneID" id="18869860"/>
<dbReference type="Pfam" id="PF22682">
    <property type="entry name" value="Ribosomal_uL24m-like"/>
    <property type="match status" value="1"/>
</dbReference>
<dbReference type="InParanoid" id="G3AHV6"/>
<evidence type="ECO:0008006" key="3">
    <source>
        <dbReference type="Google" id="ProtNLM"/>
    </source>
</evidence>
<protein>
    <recommendedName>
        <fullName evidence="3">KOW domain-containing protein</fullName>
    </recommendedName>
</protein>
<keyword evidence="2" id="KW-1185">Reference proteome</keyword>
<dbReference type="InterPro" id="IPR008991">
    <property type="entry name" value="Translation_prot_SH3-like_sf"/>
</dbReference>
<reference evidence="1 2" key="1">
    <citation type="journal article" date="2011" name="Proc. Natl. Acad. Sci. U.S.A.">
        <title>Comparative genomics of xylose-fermenting fungi for enhanced biofuel production.</title>
        <authorList>
            <person name="Wohlbach D.J."/>
            <person name="Kuo A."/>
            <person name="Sato T.K."/>
            <person name="Potts K.M."/>
            <person name="Salamov A.A."/>
            <person name="LaButti K.M."/>
            <person name="Sun H."/>
            <person name="Clum A."/>
            <person name="Pangilinan J.L."/>
            <person name="Lindquist E.A."/>
            <person name="Lucas S."/>
            <person name="Lapidus A."/>
            <person name="Jin M."/>
            <person name="Gunawan C."/>
            <person name="Balan V."/>
            <person name="Dale B.E."/>
            <person name="Jeffries T.W."/>
            <person name="Zinkel R."/>
            <person name="Barry K.W."/>
            <person name="Grigoriev I.V."/>
            <person name="Gasch A.P."/>
        </authorList>
    </citation>
    <scope>NUCLEOTIDE SEQUENCE [LARGE SCALE GENOMIC DNA]</scope>
    <source>
        <strain evidence="2">NRRL Y-27907 / 11-Y1</strain>
    </source>
</reference>
<name>G3AHV6_SPAPN</name>
<gene>
    <name evidence="1" type="ORF">SPAPADRAFT_135009</name>
</gene>
<sequence>MSWTVARHRFKRDPEKYTGVLKEYWKKKVQGTSMPTFENFTPYKLPKHERKTDFQVGITQGDLVYVTEGEKKGSIAKVYMYNPEYNHVMISDHTEQRILPKSRWTEGTTSHVIDMPKFMPLTSIKLAGKDKDENGKVSYVVADEVILKDQYYDDRYKRWLPRRFVKHHESVEIPWPAPEEVEDGELSTKESAALEKTWEFQTIGQPPVPEDALPELRNPYSQYKKRTLTALQAYKLNYPDMPLTKEQKIYLAKKQEQASAKKLTPLSDEIKEFIGSKMADHINKIESEAMLAHLEGLSKVPNPDFEKNMAELQQ</sequence>
<dbReference type="AlphaFoldDB" id="G3AHV6"/>
<evidence type="ECO:0000313" key="1">
    <source>
        <dbReference type="EMBL" id="EGW34271.1"/>
    </source>
</evidence>
<organism evidence="2">
    <name type="scientific">Spathaspora passalidarum (strain NRRL Y-27907 / 11-Y1)</name>
    <dbReference type="NCBI Taxonomy" id="619300"/>
    <lineage>
        <taxon>Eukaryota</taxon>
        <taxon>Fungi</taxon>
        <taxon>Dikarya</taxon>
        <taxon>Ascomycota</taxon>
        <taxon>Saccharomycotina</taxon>
        <taxon>Pichiomycetes</taxon>
        <taxon>Debaryomycetaceae</taxon>
        <taxon>Spathaspora</taxon>
    </lineage>
</organism>
<dbReference type="OrthoDB" id="1664597at2759"/>
<accession>G3AHV6</accession>
<dbReference type="FunCoup" id="G3AHV6">
    <property type="interactions" value="173"/>
</dbReference>
<proteinExistence type="predicted"/>
<dbReference type="InterPro" id="IPR014722">
    <property type="entry name" value="Rib_uL2_dom2"/>
</dbReference>
<dbReference type="KEGG" id="spaa:SPAPADRAFT_135009"/>
<dbReference type="Proteomes" id="UP000000709">
    <property type="component" value="Unassembled WGS sequence"/>
</dbReference>
<dbReference type="Gene3D" id="2.30.30.30">
    <property type="match status" value="1"/>
</dbReference>
<dbReference type="eggNOG" id="ENOG502QUDZ">
    <property type="taxonomic scope" value="Eukaryota"/>
</dbReference>
<dbReference type="RefSeq" id="XP_007373855.1">
    <property type="nucleotide sequence ID" value="XM_007373793.1"/>
</dbReference>
<dbReference type="EMBL" id="GL996500">
    <property type="protein sequence ID" value="EGW34271.1"/>
    <property type="molecule type" value="Genomic_DNA"/>
</dbReference>
<evidence type="ECO:0000313" key="2">
    <source>
        <dbReference type="Proteomes" id="UP000000709"/>
    </source>
</evidence>